<dbReference type="Proteomes" id="UP000717328">
    <property type="component" value="Unassembled WGS sequence"/>
</dbReference>
<comment type="caution">
    <text evidence="2">The sequence shown here is derived from an EMBL/GenBank/DDBJ whole genome shotgun (WGS) entry which is preliminary data.</text>
</comment>
<evidence type="ECO:0000313" key="3">
    <source>
        <dbReference type="Proteomes" id="UP000717328"/>
    </source>
</evidence>
<protein>
    <submittedName>
        <fullName evidence="2">Uncharacterized protein</fullName>
    </submittedName>
</protein>
<dbReference type="AlphaFoldDB" id="A0A9P7GR71"/>
<accession>A0A9P7GR71</accession>
<name>A0A9P7GR71_9AGAR</name>
<dbReference type="EMBL" id="JABCKI010000073">
    <property type="protein sequence ID" value="KAG5653118.1"/>
    <property type="molecule type" value="Genomic_DNA"/>
</dbReference>
<proteinExistence type="predicted"/>
<evidence type="ECO:0000313" key="2">
    <source>
        <dbReference type="EMBL" id="KAG5653118.1"/>
    </source>
</evidence>
<organism evidence="2 3">
    <name type="scientific">Sphagnurus paluster</name>
    <dbReference type="NCBI Taxonomy" id="117069"/>
    <lineage>
        <taxon>Eukaryota</taxon>
        <taxon>Fungi</taxon>
        <taxon>Dikarya</taxon>
        <taxon>Basidiomycota</taxon>
        <taxon>Agaricomycotina</taxon>
        <taxon>Agaricomycetes</taxon>
        <taxon>Agaricomycetidae</taxon>
        <taxon>Agaricales</taxon>
        <taxon>Tricholomatineae</taxon>
        <taxon>Lyophyllaceae</taxon>
        <taxon>Sphagnurus</taxon>
    </lineage>
</organism>
<feature type="compositionally biased region" description="Low complexity" evidence="1">
    <location>
        <begin position="120"/>
        <end position="133"/>
    </location>
</feature>
<feature type="region of interest" description="Disordered" evidence="1">
    <location>
        <begin position="109"/>
        <end position="150"/>
    </location>
</feature>
<evidence type="ECO:0000256" key="1">
    <source>
        <dbReference type="SAM" id="MobiDB-lite"/>
    </source>
</evidence>
<reference evidence="2" key="1">
    <citation type="submission" date="2021-02" db="EMBL/GenBank/DDBJ databases">
        <authorList>
            <person name="Nieuwenhuis M."/>
            <person name="Van De Peppel L.J.J."/>
        </authorList>
    </citation>
    <scope>NUCLEOTIDE SEQUENCE</scope>
    <source>
        <strain evidence="2">D49</strain>
    </source>
</reference>
<gene>
    <name evidence="2" type="ORF">H0H81_002185</name>
</gene>
<keyword evidence="3" id="KW-1185">Reference proteome</keyword>
<reference evidence="2" key="2">
    <citation type="submission" date="2021-10" db="EMBL/GenBank/DDBJ databases">
        <title>Phylogenomics reveals ancestral predisposition of the termite-cultivated fungus Termitomyces towards a domesticated lifestyle.</title>
        <authorList>
            <person name="Auxier B."/>
            <person name="Grum-Grzhimaylo A."/>
            <person name="Cardenas M.E."/>
            <person name="Lodge J.D."/>
            <person name="Laessoe T."/>
            <person name="Pedersen O."/>
            <person name="Smith M.E."/>
            <person name="Kuyper T.W."/>
            <person name="Franco-Molano E.A."/>
            <person name="Baroni T.J."/>
            <person name="Aanen D.K."/>
        </authorList>
    </citation>
    <scope>NUCLEOTIDE SEQUENCE</scope>
    <source>
        <strain evidence="2">D49</strain>
    </source>
</reference>
<sequence length="316" mass="34195">MPRPFSLYMPAPARARVGTKDKDALREGQVGHIGIFGGGTREASGQEMKGFSAMNRNRNRLVSPAYPRRFVFDPFGDESPNDTSPSPQLLYSSYDVNIGATNTIQDAPFKFDPFGDDDASTASSSSSDYTSPSEGFGNSARTSGSPDSFYESKRCKVRSIATAHGRILAPVPRAPMAQALVAIEGRMLGATIHLGNKECENNGQNESSIEAAPNTTVTALPQRAEDNGVTTPGLASDGEMVLCKTGPKLDLVAEMKAALRMKASRAKDHRLSRLFGRERASRFHDTSSHRYIPFAPSPPARTLSERNSLLSCLYQD</sequence>